<dbReference type="InterPro" id="IPR018613">
    <property type="entry name" value="Ccdc97-like"/>
</dbReference>
<dbReference type="EMBL" id="JAAOIC020000047">
    <property type="protein sequence ID" value="KAG8037485.1"/>
    <property type="molecule type" value="Genomic_DNA"/>
</dbReference>
<dbReference type="PANTHER" id="PTHR31840">
    <property type="entry name" value="COILED-COIL DOMAIN-CONTAINING PROTEIN 97"/>
    <property type="match status" value="1"/>
</dbReference>
<dbReference type="InterPro" id="IPR040233">
    <property type="entry name" value="CCD97-like_C"/>
</dbReference>
<keyword evidence="1" id="KW-0175">Coiled coil</keyword>
<proteinExistence type="predicted"/>
<accession>A0A8J5UUM3</accession>
<feature type="coiled-coil region" evidence="1">
    <location>
        <begin position="111"/>
        <end position="138"/>
    </location>
</feature>
<evidence type="ECO:0000256" key="2">
    <source>
        <dbReference type="SAM" id="MobiDB-lite"/>
    </source>
</evidence>
<reference evidence="4" key="2">
    <citation type="submission" date="2021-04" db="EMBL/GenBank/DDBJ databases">
        <title>Genome-wide patterns of bracovirus chromosomal integration into multiple host tissues during parasitism.</title>
        <authorList>
            <person name="Chebbi M.A.C."/>
        </authorList>
    </citation>
    <scope>NUCLEOTIDE SEQUENCE</scope>
    <source>
        <tissue evidence="4">Whole body</tissue>
    </source>
</reference>
<evidence type="ECO:0000256" key="1">
    <source>
        <dbReference type="SAM" id="Coils"/>
    </source>
</evidence>
<name>A0A8J5UUM3_9HYME</name>
<feature type="region of interest" description="Disordered" evidence="2">
    <location>
        <begin position="304"/>
        <end position="349"/>
    </location>
</feature>
<gene>
    <name evidence="4" type="ORF">G9C98_005695</name>
</gene>
<dbReference type="AlphaFoldDB" id="A0A8J5UUM3"/>
<evidence type="ECO:0000259" key="3">
    <source>
        <dbReference type="Pfam" id="PF09747"/>
    </source>
</evidence>
<dbReference type="OrthoDB" id="333176at2759"/>
<feature type="compositionally biased region" description="Polar residues" evidence="2">
    <location>
        <begin position="314"/>
        <end position="324"/>
    </location>
</feature>
<protein>
    <recommendedName>
        <fullName evidence="3">CCD97-like C-terminal domain-containing protein</fullName>
    </recommendedName>
</protein>
<feature type="domain" description="CCD97-like C-terminal" evidence="3">
    <location>
        <begin position="129"/>
        <end position="291"/>
    </location>
</feature>
<reference evidence="4" key="1">
    <citation type="submission" date="2020-03" db="EMBL/GenBank/DDBJ databases">
        <authorList>
            <person name="Chebbi M.A."/>
            <person name="Drezen J.M."/>
        </authorList>
    </citation>
    <scope>NUCLEOTIDE SEQUENCE</scope>
    <source>
        <tissue evidence="4">Whole body</tissue>
    </source>
</reference>
<comment type="caution">
    <text evidence="4">The sequence shown here is derived from an EMBL/GenBank/DDBJ whole genome shotgun (WGS) entry which is preliminary data.</text>
</comment>
<dbReference type="Proteomes" id="UP000729913">
    <property type="component" value="Unassembled WGS sequence"/>
</dbReference>
<organism evidence="4 5">
    <name type="scientific">Cotesia typhae</name>
    <dbReference type="NCBI Taxonomy" id="2053667"/>
    <lineage>
        <taxon>Eukaryota</taxon>
        <taxon>Metazoa</taxon>
        <taxon>Ecdysozoa</taxon>
        <taxon>Arthropoda</taxon>
        <taxon>Hexapoda</taxon>
        <taxon>Insecta</taxon>
        <taxon>Pterygota</taxon>
        <taxon>Neoptera</taxon>
        <taxon>Endopterygota</taxon>
        <taxon>Hymenoptera</taxon>
        <taxon>Apocrita</taxon>
        <taxon>Ichneumonoidea</taxon>
        <taxon>Braconidae</taxon>
        <taxon>Microgastrinae</taxon>
        <taxon>Cotesia</taxon>
    </lineage>
</organism>
<feature type="compositionally biased region" description="Acidic residues" evidence="2">
    <location>
        <begin position="207"/>
        <end position="224"/>
    </location>
</feature>
<dbReference type="PANTHER" id="PTHR31840:SF1">
    <property type="entry name" value="COILED-COIL DOMAIN-CONTAINING PROTEIN 97"/>
    <property type="match status" value="1"/>
</dbReference>
<feature type="compositionally biased region" description="Basic and acidic residues" evidence="2">
    <location>
        <begin position="338"/>
        <end position="349"/>
    </location>
</feature>
<dbReference type="Pfam" id="PF09747">
    <property type="entry name" value="CCD97-like_C"/>
    <property type="match status" value="1"/>
</dbReference>
<evidence type="ECO:0000313" key="4">
    <source>
        <dbReference type="EMBL" id="KAG8037485.1"/>
    </source>
</evidence>
<feature type="region of interest" description="Disordered" evidence="2">
    <location>
        <begin position="203"/>
        <end position="268"/>
    </location>
</feature>
<sequence length="349" mass="41121">MDQLLDQELMKPIVHVDNCNNDNNQQKNNDIEELSQIEDEIISVVAESTARFKCLHKNEPELTIDEKRTIARKLLHKSPEQFLARFGKFLNNDLLKYFETDDMNYGVGYYINKLRRYFNNASRELDTKNRRYEALKLLVEKGEYFSETAMMRRNPLLYENLVGQYLTEKQKKERDNADTDDKTFVDVLMQGIERDHIERLMKRQEDAENEVMEENDSDSEDDDEGCKLKKKPNIVKDNSQWGELPDGGKISCSKTKSENDFNEIETENSENKLKGKNIKTKEINILRQEFAYDNVELRTQDEEEKYFDSESPELINSPNVNQFQDESEDELDKYMNSLKEETKITQDPP</sequence>
<evidence type="ECO:0000313" key="5">
    <source>
        <dbReference type="Proteomes" id="UP000729913"/>
    </source>
</evidence>
<keyword evidence="5" id="KW-1185">Reference proteome</keyword>